<feature type="domain" description="FAD-binding PCMH-type" evidence="7">
    <location>
        <begin position="6"/>
        <end position="166"/>
    </location>
</feature>
<dbReference type="Pfam" id="PF08031">
    <property type="entry name" value="BBE"/>
    <property type="match status" value="1"/>
</dbReference>
<dbReference type="GO" id="GO:0071949">
    <property type="term" value="F:FAD binding"/>
    <property type="evidence" value="ECO:0007669"/>
    <property type="project" value="InterPro"/>
</dbReference>
<feature type="region of interest" description="Disordered" evidence="6">
    <location>
        <begin position="405"/>
        <end position="424"/>
    </location>
</feature>
<dbReference type="Gene3D" id="3.30.465.10">
    <property type="match status" value="1"/>
</dbReference>
<protein>
    <recommendedName>
        <fullName evidence="7">FAD-binding PCMH-type domain-containing protein</fullName>
    </recommendedName>
</protein>
<comment type="caution">
    <text evidence="8">The sequence shown here is derived from an EMBL/GenBank/DDBJ whole genome shotgun (WGS) entry which is preliminary data.</text>
</comment>
<dbReference type="InterPro" id="IPR050416">
    <property type="entry name" value="FAD-linked_Oxidoreductase"/>
</dbReference>
<reference evidence="8" key="1">
    <citation type="submission" date="2021-01" db="EMBL/GenBank/DDBJ databases">
        <title>Whole genome shotgun sequence of Virgisporangium aurantiacum NBRC 16421.</title>
        <authorList>
            <person name="Komaki H."/>
            <person name="Tamura T."/>
        </authorList>
    </citation>
    <scope>NUCLEOTIDE SEQUENCE</scope>
    <source>
        <strain evidence="8">NBRC 16421</strain>
    </source>
</reference>
<evidence type="ECO:0000256" key="6">
    <source>
        <dbReference type="SAM" id="MobiDB-lite"/>
    </source>
</evidence>
<dbReference type="InterPro" id="IPR036318">
    <property type="entry name" value="FAD-bd_PCMH-like_sf"/>
</dbReference>
<evidence type="ECO:0000256" key="5">
    <source>
        <dbReference type="ARBA" id="ARBA00023002"/>
    </source>
</evidence>
<dbReference type="InterPro" id="IPR012951">
    <property type="entry name" value="BBE"/>
</dbReference>
<comment type="similarity">
    <text evidence="2">Belongs to the oxygen-dependent FAD-linked oxidoreductase family.</text>
</comment>
<evidence type="ECO:0000313" key="9">
    <source>
        <dbReference type="Proteomes" id="UP000612585"/>
    </source>
</evidence>
<keyword evidence="3" id="KW-0285">Flavoprotein</keyword>
<accession>A0A8J4E095</accession>
<dbReference type="Gene3D" id="3.30.43.10">
    <property type="entry name" value="Uridine Diphospho-n-acetylenolpyruvylglucosamine Reductase, domain 2"/>
    <property type="match status" value="1"/>
</dbReference>
<evidence type="ECO:0000256" key="2">
    <source>
        <dbReference type="ARBA" id="ARBA00005466"/>
    </source>
</evidence>
<comment type="cofactor">
    <cofactor evidence="1">
        <name>FAD</name>
        <dbReference type="ChEBI" id="CHEBI:57692"/>
    </cofactor>
</comment>
<keyword evidence="4" id="KW-0274">FAD</keyword>
<dbReference type="Proteomes" id="UP000612585">
    <property type="component" value="Unassembled WGS sequence"/>
</dbReference>
<dbReference type="PANTHER" id="PTHR42973">
    <property type="entry name" value="BINDING OXIDOREDUCTASE, PUTATIVE (AFU_ORTHOLOGUE AFUA_1G17690)-RELATED"/>
    <property type="match status" value="1"/>
</dbReference>
<gene>
    <name evidence="8" type="ORF">Vau01_039740</name>
</gene>
<dbReference type="InterPro" id="IPR016169">
    <property type="entry name" value="FAD-bd_PCMH_sub2"/>
</dbReference>
<dbReference type="Gene3D" id="3.40.462.20">
    <property type="match status" value="1"/>
</dbReference>
<proteinExistence type="inferred from homology"/>
<evidence type="ECO:0000259" key="7">
    <source>
        <dbReference type="PROSITE" id="PS51387"/>
    </source>
</evidence>
<evidence type="ECO:0000256" key="4">
    <source>
        <dbReference type="ARBA" id="ARBA00022827"/>
    </source>
</evidence>
<dbReference type="Pfam" id="PF01565">
    <property type="entry name" value="FAD_binding_4"/>
    <property type="match status" value="1"/>
</dbReference>
<evidence type="ECO:0000256" key="3">
    <source>
        <dbReference type="ARBA" id="ARBA00022630"/>
    </source>
</evidence>
<dbReference type="GO" id="GO:0016491">
    <property type="term" value="F:oxidoreductase activity"/>
    <property type="evidence" value="ECO:0007669"/>
    <property type="project" value="UniProtKB-KW"/>
</dbReference>
<dbReference type="PROSITE" id="PS51387">
    <property type="entry name" value="FAD_PCMH"/>
    <property type="match status" value="1"/>
</dbReference>
<dbReference type="InterPro" id="IPR006094">
    <property type="entry name" value="Oxid_FAD_bind_N"/>
</dbReference>
<dbReference type="AlphaFoldDB" id="A0A8J4E095"/>
<dbReference type="InterPro" id="IPR016166">
    <property type="entry name" value="FAD-bd_PCMH"/>
</dbReference>
<name>A0A8J4E095_9ACTN</name>
<evidence type="ECO:0000313" key="8">
    <source>
        <dbReference type="EMBL" id="GIJ56458.1"/>
    </source>
</evidence>
<dbReference type="RefSeq" id="WP_203994836.1">
    <property type="nucleotide sequence ID" value="NZ_BOPG01000024.1"/>
</dbReference>
<keyword evidence="5" id="KW-0560">Oxidoreductase</keyword>
<evidence type="ECO:0000256" key="1">
    <source>
        <dbReference type="ARBA" id="ARBA00001974"/>
    </source>
</evidence>
<sequence>MVLPRFAGIRAAAVRPCATPADVVAALRDNDLPVAVRGGGHCFAGRSSTTGLVLDVGPMAGVEVDGDRAVVGAGTRLAEVYDTLAAHGRTIPAGCGPTVGIAGLTLGGGLGILGRRHGLTCDSLLAATLVLADGRVTEADDELLWMLRGGGAPGVVTSLTFRTVPAPDSTAFRLTFPADAAVDVLESWQQAVPGLDEAFAPSLVVTAPADPARPLVVAVFGAAPSPAAVSGLVTLIGGTTMSDAREHGTHRDTKRRLAGDDSPDTRFAYLHSEFFRSTVPAADLIGRLTADRVPGEERELDFSPWGGAYNRVPADATAFPHRDARFLLKQTATVAPADRPGGWLDESYAITHPHGTGGAYPNFPEPGLPPESYHLGNTDRLRRIRARHDPAGVFAPAPAHARSSIMSMPSVPVSSTNGPTSTNP</sequence>
<keyword evidence="9" id="KW-1185">Reference proteome</keyword>
<organism evidence="8 9">
    <name type="scientific">Virgisporangium aurantiacum</name>
    <dbReference type="NCBI Taxonomy" id="175570"/>
    <lineage>
        <taxon>Bacteria</taxon>
        <taxon>Bacillati</taxon>
        <taxon>Actinomycetota</taxon>
        <taxon>Actinomycetes</taxon>
        <taxon>Micromonosporales</taxon>
        <taxon>Micromonosporaceae</taxon>
        <taxon>Virgisporangium</taxon>
    </lineage>
</organism>
<dbReference type="SUPFAM" id="SSF56176">
    <property type="entry name" value="FAD-binding/transporter-associated domain-like"/>
    <property type="match status" value="1"/>
</dbReference>
<dbReference type="PANTHER" id="PTHR42973:SF39">
    <property type="entry name" value="FAD-BINDING PCMH-TYPE DOMAIN-CONTAINING PROTEIN"/>
    <property type="match status" value="1"/>
</dbReference>
<dbReference type="InterPro" id="IPR016167">
    <property type="entry name" value="FAD-bd_PCMH_sub1"/>
</dbReference>
<dbReference type="EMBL" id="BOPG01000024">
    <property type="protein sequence ID" value="GIJ56458.1"/>
    <property type="molecule type" value="Genomic_DNA"/>
</dbReference>
<feature type="compositionally biased region" description="Low complexity" evidence="6">
    <location>
        <begin position="405"/>
        <end position="415"/>
    </location>
</feature>